<gene>
    <name evidence="2" type="ORF">Bpfe_020399</name>
</gene>
<sequence length="637" mass="71973">MYRMKKYQTSLSFAIVCLQFAGVVFSKPQASATFVEKLLELTADDQTKKDQPYVPLKEWHRAKGVYSSGVKLNFNGALDMAEARRLFDVFDNNMFVTSWVTSTLLEAAKYGGTPAPSNEQLTLAIQAFSNYHDKNQQYNTSTMSFWPLVFNSTLNYWSCAPDNLVATFDITDELPMNVIEALLKVLGMENLVDEIEFLLRDKDMYLRAFHIPPDFDDTFINLGLGALLFEQRKLLPEAWSLWQSQNTNLTSVFDALKKYAYRPFSSDPNVNTIDPRTYFYIRKFLDQAKADGGDIALVTTWIQSIEELRKLFYLNVGMPFQLNNVDVTVAANTIYGITSSILSGLVSPDVLADPVLEQIYINTSSLIAFVIKTNFTGRPDLALTYYPSQFEFYWFVSRTVSALATAAQTGSIPLVVMEAVYNILKNATQYEMTKAILAQAKSEQSEKVYFDDFLGDGDFTYDHKPLIRGEDRIFTTAMAANALMNTWSIFDESTGKSHWRLGTPQTVLRTIMGCITWLTQHTLDGNYDPWNAFFSGSAKDTLSLPFWYPANRFEYLNGTAIKDWSTIPNSTFLYGVSGYIQPDAYNAMLTQAHFGMPTPLTFPGYNTNSSIFPFWSSAPYTYTTTALAVSKFMNIVG</sequence>
<keyword evidence="1" id="KW-0732">Signal</keyword>
<reference evidence="2" key="2">
    <citation type="submission" date="2023-04" db="EMBL/GenBank/DDBJ databases">
        <authorList>
            <person name="Bu L."/>
            <person name="Lu L."/>
            <person name="Laidemitt M.R."/>
            <person name="Zhang S.M."/>
            <person name="Mutuku M."/>
            <person name="Mkoji G."/>
            <person name="Steinauer M."/>
            <person name="Loker E.S."/>
        </authorList>
    </citation>
    <scope>NUCLEOTIDE SEQUENCE</scope>
    <source>
        <strain evidence="2">KasaAsao</strain>
        <tissue evidence="2">Whole Snail</tissue>
    </source>
</reference>
<name>A0AAD8F4N5_BIOPF</name>
<comment type="caution">
    <text evidence="2">The sequence shown here is derived from an EMBL/GenBank/DDBJ whole genome shotgun (WGS) entry which is preliminary data.</text>
</comment>
<organism evidence="2 3">
    <name type="scientific">Biomphalaria pfeifferi</name>
    <name type="common">Bloodfluke planorb</name>
    <name type="synonym">Freshwater snail</name>
    <dbReference type="NCBI Taxonomy" id="112525"/>
    <lineage>
        <taxon>Eukaryota</taxon>
        <taxon>Metazoa</taxon>
        <taxon>Spiralia</taxon>
        <taxon>Lophotrochozoa</taxon>
        <taxon>Mollusca</taxon>
        <taxon>Gastropoda</taxon>
        <taxon>Heterobranchia</taxon>
        <taxon>Euthyneura</taxon>
        <taxon>Panpulmonata</taxon>
        <taxon>Hygrophila</taxon>
        <taxon>Lymnaeoidea</taxon>
        <taxon>Planorbidae</taxon>
        <taxon>Biomphalaria</taxon>
    </lineage>
</organism>
<dbReference type="Proteomes" id="UP001233172">
    <property type="component" value="Unassembled WGS sequence"/>
</dbReference>
<evidence type="ECO:0000256" key="1">
    <source>
        <dbReference type="SAM" id="SignalP"/>
    </source>
</evidence>
<feature type="signal peptide" evidence="1">
    <location>
        <begin position="1"/>
        <end position="26"/>
    </location>
</feature>
<dbReference type="AlphaFoldDB" id="A0AAD8F4N5"/>
<evidence type="ECO:0000313" key="3">
    <source>
        <dbReference type="Proteomes" id="UP001233172"/>
    </source>
</evidence>
<keyword evidence="3" id="KW-1185">Reference proteome</keyword>
<protein>
    <submittedName>
        <fullName evidence="2">Uncharacterized protein</fullName>
    </submittedName>
</protein>
<reference evidence="2" key="1">
    <citation type="journal article" date="2023" name="PLoS Negl. Trop. Dis.">
        <title>A genome sequence for Biomphalaria pfeifferi, the major vector snail for the human-infecting parasite Schistosoma mansoni.</title>
        <authorList>
            <person name="Bu L."/>
            <person name="Lu L."/>
            <person name="Laidemitt M.R."/>
            <person name="Zhang S.M."/>
            <person name="Mutuku M."/>
            <person name="Mkoji G."/>
            <person name="Steinauer M."/>
            <person name="Loker E.S."/>
        </authorList>
    </citation>
    <scope>NUCLEOTIDE SEQUENCE</scope>
    <source>
        <strain evidence="2">KasaAsao</strain>
    </source>
</reference>
<accession>A0AAD8F4N5</accession>
<evidence type="ECO:0000313" key="2">
    <source>
        <dbReference type="EMBL" id="KAK0050181.1"/>
    </source>
</evidence>
<proteinExistence type="predicted"/>
<dbReference type="EMBL" id="JASAOG010000117">
    <property type="protein sequence ID" value="KAK0050181.1"/>
    <property type="molecule type" value="Genomic_DNA"/>
</dbReference>
<feature type="chain" id="PRO_5042140018" evidence="1">
    <location>
        <begin position="27"/>
        <end position="637"/>
    </location>
</feature>